<dbReference type="Gene3D" id="2.40.128.600">
    <property type="match status" value="1"/>
</dbReference>
<dbReference type="SUPFAM" id="SSF56601">
    <property type="entry name" value="beta-lactamase/transpeptidase-like"/>
    <property type="match status" value="1"/>
</dbReference>
<feature type="domain" description="Peptidase S12 Pab87-related C-terminal" evidence="3">
    <location>
        <begin position="384"/>
        <end position="469"/>
    </location>
</feature>
<dbReference type="Pfam" id="PF00144">
    <property type="entry name" value="Beta-lactamase"/>
    <property type="match status" value="1"/>
</dbReference>
<dbReference type="InterPro" id="IPR001466">
    <property type="entry name" value="Beta-lactam-related"/>
</dbReference>
<gene>
    <name evidence="4" type="ORF">KSX_37400</name>
</gene>
<accession>A0A8J3I3M3</accession>
<feature type="compositionally biased region" description="Basic and acidic residues" evidence="1">
    <location>
        <begin position="364"/>
        <end position="385"/>
    </location>
</feature>
<feature type="region of interest" description="Disordered" evidence="1">
    <location>
        <begin position="364"/>
        <end position="390"/>
    </location>
</feature>
<organism evidence="4 5">
    <name type="scientific">Ktedonospora formicarum</name>
    <dbReference type="NCBI Taxonomy" id="2778364"/>
    <lineage>
        <taxon>Bacteria</taxon>
        <taxon>Bacillati</taxon>
        <taxon>Chloroflexota</taxon>
        <taxon>Ktedonobacteria</taxon>
        <taxon>Ktedonobacterales</taxon>
        <taxon>Ktedonobacteraceae</taxon>
        <taxon>Ktedonospora</taxon>
    </lineage>
</organism>
<dbReference type="PANTHER" id="PTHR46825:SF15">
    <property type="entry name" value="BETA-LACTAMASE-RELATED DOMAIN-CONTAINING PROTEIN"/>
    <property type="match status" value="1"/>
</dbReference>
<name>A0A8J3I3M3_9CHLR</name>
<keyword evidence="5" id="KW-1185">Reference proteome</keyword>
<evidence type="ECO:0000259" key="3">
    <source>
        <dbReference type="Pfam" id="PF11954"/>
    </source>
</evidence>
<reference evidence="4" key="1">
    <citation type="submission" date="2020-10" db="EMBL/GenBank/DDBJ databases">
        <title>Taxonomic study of unclassified bacteria belonging to the class Ktedonobacteria.</title>
        <authorList>
            <person name="Yabe S."/>
            <person name="Wang C.M."/>
            <person name="Zheng Y."/>
            <person name="Sakai Y."/>
            <person name="Cavaletti L."/>
            <person name="Monciardini P."/>
            <person name="Donadio S."/>
        </authorList>
    </citation>
    <scope>NUCLEOTIDE SEQUENCE</scope>
    <source>
        <strain evidence="4">SOSP1-1</strain>
    </source>
</reference>
<sequence length="490" mass="55604">MTVSNILETLDAFVSSSMERWHTPGLAVAIVQNGEILLTRGFGERNLEHKQSVTPETRFAIGSCTKAFTATALAMLVDEGKLDWDKPVRDYLPTFQLYDSYATIHATTRDLLTHRVGLPRHDLLWYTSALSRAELVARLRYLEPTREFRQTWQYQNLLYMTAGHLLEVITGQSWESFIQERIFTPLGMNASCFDAETARASVNCATPYKEASSGVATMDWYPHWHALGPAGSIHTNVLDMSQWLLLHLQQGTYKGQKLLSQAQMREMHTPHVSKPEPRKYSELFFDSYALGWAVTAYRGHTLIRHGGNIDGFSAQTAFLPDEQAGVVVLTNHNSGPLQSIVAYYILDCLLGVEPIDWHERAQQEYHQTQEEKSLKTRSRAKDKVLSTKPSHTRDAYTGVFEHPGYGLITITDAGENLQLRYNELLFTLHHYHYDSFEMQSENFDPNMDILCTFLTDELGRVTSCNVQFEATQPALCFVRNNQIGITPVVS</sequence>
<dbReference type="InterPro" id="IPR021860">
    <property type="entry name" value="Peptidase_S12_Pab87-rel_C"/>
</dbReference>
<dbReference type="InterPro" id="IPR050491">
    <property type="entry name" value="AmpC-like"/>
</dbReference>
<dbReference type="AlphaFoldDB" id="A0A8J3I3M3"/>
<evidence type="ECO:0000313" key="5">
    <source>
        <dbReference type="Proteomes" id="UP000612362"/>
    </source>
</evidence>
<feature type="domain" description="Beta-lactamase-related" evidence="2">
    <location>
        <begin position="10"/>
        <end position="339"/>
    </location>
</feature>
<comment type="caution">
    <text evidence="4">The sequence shown here is derived from an EMBL/GenBank/DDBJ whole genome shotgun (WGS) entry which is preliminary data.</text>
</comment>
<protein>
    <submittedName>
        <fullName evidence="4">Penicillin-binding protein</fullName>
    </submittedName>
</protein>
<dbReference type="Gene3D" id="3.40.710.10">
    <property type="entry name" value="DD-peptidase/beta-lactamase superfamily"/>
    <property type="match status" value="1"/>
</dbReference>
<dbReference type="Proteomes" id="UP000612362">
    <property type="component" value="Unassembled WGS sequence"/>
</dbReference>
<dbReference type="InterPro" id="IPR012338">
    <property type="entry name" value="Beta-lactam/transpept-like"/>
</dbReference>
<evidence type="ECO:0000259" key="2">
    <source>
        <dbReference type="Pfam" id="PF00144"/>
    </source>
</evidence>
<dbReference type="Pfam" id="PF11954">
    <property type="entry name" value="DUF3471"/>
    <property type="match status" value="1"/>
</dbReference>
<evidence type="ECO:0000313" key="4">
    <source>
        <dbReference type="EMBL" id="GHO45577.1"/>
    </source>
</evidence>
<dbReference type="EMBL" id="BNJF01000001">
    <property type="protein sequence ID" value="GHO45577.1"/>
    <property type="molecule type" value="Genomic_DNA"/>
</dbReference>
<evidence type="ECO:0000256" key="1">
    <source>
        <dbReference type="SAM" id="MobiDB-lite"/>
    </source>
</evidence>
<dbReference type="PANTHER" id="PTHR46825">
    <property type="entry name" value="D-ALANYL-D-ALANINE-CARBOXYPEPTIDASE/ENDOPEPTIDASE AMPH"/>
    <property type="match status" value="1"/>
</dbReference>
<dbReference type="RefSeq" id="WP_220194895.1">
    <property type="nucleotide sequence ID" value="NZ_BNJF01000001.1"/>
</dbReference>
<proteinExistence type="predicted"/>